<feature type="domain" description="Core Histone H2A/H2B/H3" evidence="2">
    <location>
        <begin position="15"/>
        <end position="62"/>
    </location>
</feature>
<dbReference type="AlphaFoldDB" id="A0A1Y1HTR6"/>
<dbReference type="STRING" id="105231.A0A1Y1HTR6"/>
<dbReference type="PRINTS" id="PR00622">
    <property type="entry name" value="HISTONEH3"/>
</dbReference>
<dbReference type="Gene3D" id="1.10.20.10">
    <property type="entry name" value="Histone, subunit A"/>
    <property type="match status" value="1"/>
</dbReference>
<evidence type="ECO:0000256" key="1">
    <source>
        <dbReference type="ARBA" id="ARBA00010343"/>
    </source>
</evidence>
<organism evidence="3 4">
    <name type="scientific">Klebsormidium nitens</name>
    <name type="common">Green alga</name>
    <name type="synonym">Ulothrix nitens</name>
    <dbReference type="NCBI Taxonomy" id="105231"/>
    <lineage>
        <taxon>Eukaryota</taxon>
        <taxon>Viridiplantae</taxon>
        <taxon>Streptophyta</taxon>
        <taxon>Klebsormidiophyceae</taxon>
        <taxon>Klebsormidiales</taxon>
        <taxon>Klebsormidiaceae</taxon>
        <taxon>Klebsormidium</taxon>
    </lineage>
</organism>
<keyword evidence="4" id="KW-1185">Reference proteome</keyword>
<dbReference type="GO" id="GO:0046982">
    <property type="term" value="F:protein heterodimerization activity"/>
    <property type="evidence" value="ECO:0007669"/>
    <property type="project" value="InterPro"/>
</dbReference>
<dbReference type="OMA" id="QICALHA"/>
<sequence>MGSVADGLFTQSFKLFEESAYEALQAAAKDYLVELFEQANLFAVHAKRVTLMPADWELMRKLRKKEFRNPLGMAAFW</sequence>
<dbReference type="Proteomes" id="UP000054558">
    <property type="component" value="Unassembled WGS sequence"/>
</dbReference>
<reference evidence="3 4" key="1">
    <citation type="journal article" date="2014" name="Nat. Commun.">
        <title>Klebsormidium flaccidum genome reveals primary factors for plant terrestrial adaptation.</title>
        <authorList>
            <person name="Hori K."/>
            <person name="Maruyama F."/>
            <person name="Fujisawa T."/>
            <person name="Togashi T."/>
            <person name="Yamamoto N."/>
            <person name="Seo M."/>
            <person name="Sato S."/>
            <person name="Yamada T."/>
            <person name="Mori H."/>
            <person name="Tajima N."/>
            <person name="Moriyama T."/>
            <person name="Ikeuchi M."/>
            <person name="Watanabe M."/>
            <person name="Wada H."/>
            <person name="Kobayashi K."/>
            <person name="Saito M."/>
            <person name="Masuda T."/>
            <person name="Sasaki-Sekimoto Y."/>
            <person name="Mashiguchi K."/>
            <person name="Awai K."/>
            <person name="Shimojima M."/>
            <person name="Masuda S."/>
            <person name="Iwai M."/>
            <person name="Nobusawa T."/>
            <person name="Narise T."/>
            <person name="Kondo S."/>
            <person name="Saito H."/>
            <person name="Sato R."/>
            <person name="Murakawa M."/>
            <person name="Ihara Y."/>
            <person name="Oshima-Yamada Y."/>
            <person name="Ohtaka K."/>
            <person name="Satoh M."/>
            <person name="Sonobe K."/>
            <person name="Ishii M."/>
            <person name="Ohtani R."/>
            <person name="Kanamori-Sato M."/>
            <person name="Honoki R."/>
            <person name="Miyazaki D."/>
            <person name="Mochizuki H."/>
            <person name="Umetsu J."/>
            <person name="Higashi K."/>
            <person name="Shibata D."/>
            <person name="Kamiya Y."/>
            <person name="Sato N."/>
            <person name="Nakamura Y."/>
            <person name="Tabata S."/>
            <person name="Ida S."/>
            <person name="Kurokawa K."/>
            <person name="Ohta H."/>
        </authorList>
    </citation>
    <scope>NUCLEOTIDE SEQUENCE [LARGE SCALE GENOMIC DNA]</scope>
    <source>
        <strain evidence="3 4">NIES-2285</strain>
    </source>
</reference>
<dbReference type="GO" id="GO:0003677">
    <property type="term" value="F:DNA binding"/>
    <property type="evidence" value="ECO:0007669"/>
    <property type="project" value="InterPro"/>
</dbReference>
<proteinExistence type="inferred from homology"/>
<dbReference type="InterPro" id="IPR000164">
    <property type="entry name" value="Histone_H3/CENP-A"/>
</dbReference>
<gene>
    <name evidence="3" type="ORF">KFL_000260440</name>
</gene>
<accession>A0A1Y1HTR6</accession>
<dbReference type="EMBL" id="DF236975">
    <property type="protein sequence ID" value="GAQ79228.1"/>
    <property type="molecule type" value="Genomic_DNA"/>
</dbReference>
<dbReference type="SUPFAM" id="SSF47113">
    <property type="entry name" value="Histone-fold"/>
    <property type="match status" value="1"/>
</dbReference>
<dbReference type="GO" id="GO:0030527">
    <property type="term" value="F:structural constituent of chromatin"/>
    <property type="evidence" value="ECO:0007669"/>
    <property type="project" value="InterPro"/>
</dbReference>
<dbReference type="PANTHER" id="PTHR11426">
    <property type="entry name" value="HISTONE H3"/>
    <property type="match status" value="1"/>
</dbReference>
<evidence type="ECO:0000313" key="4">
    <source>
        <dbReference type="Proteomes" id="UP000054558"/>
    </source>
</evidence>
<comment type="similarity">
    <text evidence="1">Belongs to the histone H3 family.</text>
</comment>
<dbReference type="InterPro" id="IPR007125">
    <property type="entry name" value="H2A/H2B/H3"/>
</dbReference>
<evidence type="ECO:0000313" key="3">
    <source>
        <dbReference type="EMBL" id="GAQ79228.1"/>
    </source>
</evidence>
<dbReference type="InterPro" id="IPR009072">
    <property type="entry name" value="Histone-fold"/>
</dbReference>
<evidence type="ECO:0000259" key="2">
    <source>
        <dbReference type="Pfam" id="PF00125"/>
    </source>
</evidence>
<dbReference type="Pfam" id="PF00125">
    <property type="entry name" value="Histone"/>
    <property type="match status" value="1"/>
</dbReference>
<name>A0A1Y1HTR6_KLENI</name>
<dbReference type="OrthoDB" id="659637at2759"/>
<dbReference type="SMART" id="SM00428">
    <property type="entry name" value="H3"/>
    <property type="match status" value="1"/>
</dbReference>
<protein>
    <submittedName>
        <fullName evidence="3">Histone H3</fullName>
    </submittedName>
</protein>
<dbReference type="GO" id="GO:0000786">
    <property type="term" value="C:nucleosome"/>
    <property type="evidence" value="ECO:0007669"/>
    <property type="project" value="InterPro"/>
</dbReference>